<dbReference type="Pfam" id="PF03135">
    <property type="entry name" value="CagE_TrbE_VirB"/>
    <property type="match status" value="1"/>
</dbReference>
<dbReference type="InterPro" id="IPR018145">
    <property type="entry name" value="CagE_TrbE_VirB_cntrl_dom"/>
</dbReference>
<reference evidence="2" key="1">
    <citation type="submission" date="2009-10" db="EMBL/GenBank/DDBJ databases">
        <title>Diversity of trophic interactions inside an arsenic-rich microbial ecosystem.</title>
        <authorList>
            <person name="Bertin P.N."/>
            <person name="Heinrich-Salmeron A."/>
            <person name="Pelletier E."/>
            <person name="Goulhen-Chollet F."/>
            <person name="Arsene-Ploetze F."/>
            <person name="Gallien S."/>
            <person name="Calteau A."/>
            <person name="Vallenet D."/>
            <person name="Casiot C."/>
            <person name="Chane-Woon-Ming B."/>
            <person name="Giloteaux L."/>
            <person name="Barakat M."/>
            <person name="Bonnefoy V."/>
            <person name="Bruneel O."/>
            <person name="Chandler M."/>
            <person name="Cleiss J."/>
            <person name="Duran R."/>
            <person name="Elbaz-Poulichet F."/>
            <person name="Fonknechten N."/>
            <person name="Lauga B."/>
            <person name="Mornico D."/>
            <person name="Ortet P."/>
            <person name="Schaeffer C."/>
            <person name="Siguier P."/>
            <person name="Alexander Thil Smith A."/>
            <person name="Van Dorsselaer A."/>
            <person name="Weissenbach J."/>
            <person name="Medigue C."/>
            <person name="Le Paslier D."/>
        </authorList>
    </citation>
    <scope>NUCLEOTIDE SEQUENCE</scope>
</reference>
<comment type="caution">
    <text evidence="2">The sequence shown here is derived from an EMBL/GenBank/DDBJ whole genome shotgun (WGS) entry which is preliminary data.</text>
</comment>
<protein>
    <recommendedName>
        <fullName evidence="1">CagE TrbE VirB component of type IV transporter system central domain-containing protein</fullName>
    </recommendedName>
</protein>
<proteinExistence type="predicted"/>
<sequence>MSAILLSFAIATAFVVAIANIVVGFVSSRARSRRNLRTAGFAGELPYRALVRHDTIKLANGGYLGAFEVDGPPSSGMSDEDVSDISIRIANAFNVALDARSFIHCRESYEPLREYDRPLTYIHPVLEWFDGIRAAYFARGRTYSTRRVVAFTVVPDRSRIGKVAQAAQVGESDAGDDGRDRTLRDFDERCEALERSLSQICAVRRLGEYRARDRGGRERWYNGLLEHVNTCVTGRRSRVVQPPLGSSVNGIVALPFRGGYNVCVGDRETQIVVVSQLPLATRDLAFERLRDLSITYDCVVRFLPLDTAQTRSMLDSAKGDWERERSTGKNRLYAERMVADCEEARVAVEDGALRFGHGTFAFVVRSRSIEDAREGARRIASALCDIGYTSHVASLSAEDDYFASLPGVGWAGVRKFAVHTLNLAHVFDFHASSRGRRYVESPSMPAKTPALAYVRASDGVSRRLNLSGDPRDVFGLLGVGSMGRGKSLTLASIGAHWLARVPNGAVVVLEKGRSSYRLCRFLDGTYIEPLSTQEDALGLALFAKLEDPAERRFTSELLGDACTLRKLPMRADVKEAVSHALDSMLTLPPAQRNVKAFCGLLQDPFAEHRSVLLGLTRAGMLGRTLDESVDSLTLSRWMTVELGPLLGHDDPVAHILVLKALLWRLRAMFRRMREQGQPDLHVLFLIDEAKTIIETQEGGKFVSELRREARRDQLGIGLFVQAIEHLSRSPIAAELQEIPVTLWWGNPALRSDESGVLHRQYADFGCPAQGIERVAELRGSSFVVAERETGTSDVVDWVADRAMIALMGRSRPGDNARVDAMRAEHPLDWRERLLSAEGVPAETVEYLSVLLQRYRGERGEEVA</sequence>
<dbReference type="Gene3D" id="1.10.8.730">
    <property type="match status" value="1"/>
</dbReference>
<evidence type="ECO:0000259" key="1">
    <source>
        <dbReference type="Pfam" id="PF03135"/>
    </source>
</evidence>
<organism evidence="2">
    <name type="scientific">mine drainage metagenome</name>
    <dbReference type="NCBI Taxonomy" id="410659"/>
    <lineage>
        <taxon>unclassified sequences</taxon>
        <taxon>metagenomes</taxon>
        <taxon>ecological metagenomes</taxon>
    </lineage>
</organism>
<evidence type="ECO:0000313" key="2">
    <source>
        <dbReference type="EMBL" id="CBI09088.1"/>
    </source>
</evidence>
<dbReference type="EMBL" id="CABQ01000317">
    <property type="protein sequence ID" value="CBI09088.1"/>
    <property type="molecule type" value="Genomic_DNA"/>
</dbReference>
<dbReference type="GO" id="GO:0005524">
    <property type="term" value="F:ATP binding"/>
    <property type="evidence" value="ECO:0007669"/>
    <property type="project" value="InterPro"/>
</dbReference>
<name>E6QPB7_9ZZZZ</name>
<accession>E6QPB7</accession>
<dbReference type="InterPro" id="IPR027417">
    <property type="entry name" value="P-loop_NTPase"/>
</dbReference>
<dbReference type="Gene3D" id="3.40.50.300">
    <property type="entry name" value="P-loop containing nucleotide triphosphate hydrolases"/>
    <property type="match status" value="1"/>
</dbReference>
<dbReference type="AlphaFoldDB" id="E6QPB7"/>
<gene>
    <name evidence="2" type="ORF">CARN6_2639</name>
</gene>
<dbReference type="SUPFAM" id="SSF52540">
    <property type="entry name" value="P-loop containing nucleoside triphosphate hydrolases"/>
    <property type="match status" value="1"/>
</dbReference>
<feature type="domain" description="CagE TrbE VirB component of type IV transporter system central" evidence="1">
    <location>
        <begin position="221"/>
        <end position="408"/>
    </location>
</feature>